<evidence type="ECO:0000256" key="1">
    <source>
        <dbReference type="SAM" id="MobiDB-lite"/>
    </source>
</evidence>
<sequence length="267" mass="29525">MGGKSRNCETKACGPWFKTIRTMPGLTVGTNRRKPLVLRQARPAFMFMLCGINSTKKGTNISPDDRTLTVARRATQVLDTAAIIVNQTPNIHYWSISELWQATLRKLAENEPKWKRATIPKATEDVMNILINARVNVSAAERAAQGSPEAVQRFLKALDRFVEIQSQHNNLRSRSGHQAQGAAPPRPDQVAGGQLQNHENPSVRDMDEDADSEKPVIKPEPNSTIPHATPATATQMPTAPDIRERMQVLDAEKQTLAAEKQILAEAL</sequence>
<dbReference type="Proteomes" id="UP001281614">
    <property type="component" value="Unassembled WGS sequence"/>
</dbReference>
<gene>
    <name evidence="2" type="ORF">CKAH01_05374</name>
</gene>
<accession>A0AAD9YFH0</accession>
<reference evidence="2" key="1">
    <citation type="submission" date="2023-02" db="EMBL/GenBank/DDBJ databases">
        <title>Colletotrichum kahawae CIFC_Que2 genome sequencing and assembly.</title>
        <authorList>
            <person name="Baroncelli R."/>
        </authorList>
    </citation>
    <scope>NUCLEOTIDE SEQUENCE</scope>
    <source>
        <strain evidence="2">CIFC_Que2</strain>
    </source>
</reference>
<protein>
    <submittedName>
        <fullName evidence="2">Uncharacterized protein</fullName>
    </submittedName>
</protein>
<comment type="caution">
    <text evidence="2">The sequence shown here is derived from an EMBL/GenBank/DDBJ whole genome shotgun (WGS) entry which is preliminary data.</text>
</comment>
<organism evidence="2 3">
    <name type="scientific">Colletotrichum kahawae</name>
    <name type="common">Coffee berry disease fungus</name>
    <dbReference type="NCBI Taxonomy" id="34407"/>
    <lineage>
        <taxon>Eukaryota</taxon>
        <taxon>Fungi</taxon>
        <taxon>Dikarya</taxon>
        <taxon>Ascomycota</taxon>
        <taxon>Pezizomycotina</taxon>
        <taxon>Sordariomycetes</taxon>
        <taxon>Hypocreomycetidae</taxon>
        <taxon>Glomerellales</taxon>
        <taxon>Glomerellaceae</taxon>
        <taxon>Colletotrichum</taxon>
        <taxon>Colletotrichum gloeosporioides species complex</taxon>
    </lineage>
</organism>
<evidence type="ECO:0000313" key="3">
    <source>
        <dbReference type="Proteomes" id="UP001281614"/>
    </source>
</evidence>
<name>A0AAD9YFH0_COLKA</name>
<feature type="compositionally biased region" description="Low complexity" evidence="1">
    <location>
        <begin position="226"/>
        <end position="240"/>
    </location>
</feature>
<feature type="compositionally biased region" description="Polar residues" evidence="1">
    <location>
        <begin position="169"/>
        <end position="178"/>
    </location>
</feature>
<evidence type="ECO:0000313" key="2">
    <source>
        <dbReference type="EMBL" id="KAK2760688.1"/>
    </source>
</evidence>
<proteinExistence type="predicted"/>
<feature type="region of interest" description="Disordered" evidence="1">
    <location>
        <begin position="169"/>
        <end position="241"/>
    </location>
</feature>
<dbReference type="EMBL" id="VYYT01000168">
    <property type="protein sequence ID" value="KAK2760688.1"/>
    <property type="molecule type" value="Genomic_DNA"/>
</dbReference>
<keyword evidence="3" id="KW-1185">Reference proteome</keyword>
<dbReference type="AlphaFoldDB" id="A0AAD9YFH0"/>